<proteinExistence type="predicted"/>
<dbReference type="RefSeq" id="WP_379049540.1">
    <property type="nucleotide sequence ID" value="NZ_CP095550.1"/>
</dbReference>
<dbReference type="Gene3D" id="3.90.79.10">
    <property type="entry name" value="Nucleoside Triphosphate Pyrophosphohydrolase"/>
    <property type="match status" value="1"/>
</dbReference>
<name>A0ABW5BTS2_9BACI</name>
<organism evidence="1 2">
    <name type="scientific">Metabacillus endolithicus</name>
    <dbReference type="NCBI Taxonomy" id="1535204"/>
    <lineage>
        <taxon>Bacteria</taxon>
        <taxon>Bacillati</taxon>
        <taxon>Bacillota</taxon>
        <taxon>Bacilli</taxon>
        <taxon>Bacillales</taxon>
        <taxon>Bacillaceae</taxon>
        <taxon>Metabacillus</taxon>
    </lineage>
</organism>
<dbReference type="EMBL" id="JBHUIK010000001">
    <property type="protein sequence ID" value="MFD2212329.1"/>
    <property type="molecule type" value="Genomic_DNA"/>
</dbReference>
<sequence>MGIPGGKVDKDEDIYSALVSEIKEELDCKL</sequence>
<protein>
    <recommendedName>
        <fullName evidence="3">Nudix hydrolase domain-containing protein</fullName>
    </recommendedName>
</protein>
<dbReference type="Proteomes" id="UP001597318">
    <property type="component" value="Unassembled WGS sequence"/>
</dbReference>
<evidence type="ECO:0000313" key="2">
    <source>
        <dbReference type="Proteomes" id="UP001597318"/>
    </source>
</evidence>
<accession>A0ABW5BTS2</accession>
<evidence type="ECO:0000313" key="1">
    <source>
        <dbReference type="EMBL" id="MFD2212329.1"/>
    </source>
</evidence>
<dbReference type="SUPFAM" id="SSF55811">
    <property type="entry name" value="Nudix"/>
    <property type="match status" value="1"/>
</dbReference>
<comment type="caution">
    <text evidence="1">The sequence shown here is derived from an EMBL/GenBank/DDBJ whole genome shotgun (WGS) entry which is preliminary data.</text>
</comment>
<keyword evidence="2" id="KW-1185">Reference proteome</keyword>
<reference evidence="2" key="1">
    <citation type="journal article" date="2019" name="Int. J. Syst. Evol. Microbiol.">
        <title>The Global Catalogue of Microorganisms (GCM) 10K type strain sequencing project: providing services to taxonomists for standard genome sequencing and annotation.</title>
        <authorList>
            <consortium name="The Broad Institute Genomics Platform"/>
            <consortium name="The Broad Institute Genome Sequencing Center for Infectious Disease"/>
            <person name="Wu L."/>
            <person name="Ma J."/>
        </authorList>
    </citation>
    <scope>NUCLEOTIDE SEQUENCE [LARGE SCALE GENOMIC DNA]</scope>
    <source>
        <strain evidence="2">CGMCC 1.15474</strain>
    </source>
</reference>
<evidence type="ECO:0008006" key="3">
    <source>
        <dbReference type="Google" id="ProtNLM"/>
    </source>
</evidence>
<dbReference type="InterPro" id="IPR015797">
    <property type="entry name" value="NUDIX_hydrolase-like_dom_sf"/>
</dbReference>
<gene>
    <name evidence="1" type="ORF">ACFSKK_01230</name>
</gene>